<protein>
    <submittedName>
        <fullName evidence="2">Uncharacterized protein</fullName>
    </submittedName>
</protein>
<keyword evidence="1" id="KW-0812">Transmembrane</keyword>
<dbReference type="Proteomes" id="UP000481739">
    <property type="component" value="Unassembled WGS sequence"/>
</dbReference>
<proteinExistence type="predicted"/>
<evidence type="ECO:0000313" key="3">
    <source>
        <dbReference type="Proteomes" id="UP000481739"/>
    </source>
</evidence>
<name>A0A7C9LDE4_9GAMM</name>
<gene>
    <name evidence="2" type="ORF">GEA64_19785</name>
</gene>
<comment type="caution">
    <text evidence="2">The sequence shown here is derived from an EMBL/GenBank/DDBJ whole genome shotgun (WGS) entry which is preliminary data.</text>
</comment>
<dbReference type="RefSeq" id="WP_152963834.1">
    <property type="nucleotide sequence ID" value="NZ_CAWOZU010000003.1"/>
</dbReference>
<feature type="transmembrane region" description="Helical" evidence="1">
    <location>
        <begin position="42"/>
        <end position="62"/>
    </location>
</feature>
<dbReference type="AlphaFoldDB" id="A0A7C9LDE4"/>
<dbReference type="EMBL" id="WHZZ01000012">
    <property type="protein sequence ID" value="MQL50068.1"/>
    <property type="molecule type" value="Genomic_DNA"/>
</dbReference>
<keyword evidence="1" id="KW-1133">Transmembrane helix</keyword>
<evidence type="ECO:0000256" key="1">
    <source>
        <dbReference type="SAM" id="Phobius"/>
    </source>
</evidence>
<organism evidence="2 3">
    <name type="scientific">Photorhabdus khanii</name>
    <dbReference type="NCBI Taxonomy" id="1004150"/>
    <lineage>
        <taxon>Bacteria</taxon>
        <taxon>Pseudomonadati</taxon>
        <taxon>Pseudomonadota</taxon>
        <taxon>Gammaproteobacteria</taxon>
        <taxon>Enterobacterales</taxon>
        <taxon>Morganellaceae</taxon>
        <taxon>Photorhabdus</taxon>
    </lineage>
</organism>
<sequence>MTFINNIRKSYVPVVFILQLIIVPICIVVIGNYLYSLEFFSPIPYIAVMVIAAFFLSNFFIFSRTESQLKKLKGTLINKDFSPCNELEYFDLANGKYFGIDKENGRILTISLYDKDKPILTGYEFYDWAGYDIQGCNLTLNFNNISRPYFNINSNAKIKLFCRKLDVLLAPSFSPKIKINSSFNELVQKKTQPC</sequence>
<reference evidence="2 3" key="1">
    <citation type="journal article" date="2019" name="Nature">
        <title>A new antibiotic selectively kills Gram-negative pathogens.</title>
        <authorList>
            <person name="Imai Y."/>
            <person name="Meyer K.J."/>
            <person name="Iinishi A."/>
            <person name="Favre-Godal Q."/>
            <person name="Green R."/>
            <person name="Manuse S."/>
            <person name="Caboni M."/>
            <person name="Mori M."/>
            <person name="Niles S."/>
            <person name="Ghiglieri M."/>
            <person name="Honrao C."/>
            <person name="Ma X."/>
            <person name="Guo J.J."/>
            <person name="Makriyannis A."/>
            <person name="Linares-Otoya L."/>
            <person name="Boehringer N."/>
            <person name="Wuisan Z.G."/>
            <person name="Kaur H."/>
            <person name="Wu R."/>
            <person name="Mateus A."/>
            <person name="Typas A."/>
            <person name="Savitski M.M."/>
            <person name="Espinoza J.L."/>
            <person name="O'Rourke A."/>
            <person name="Nelson K.E."/>
            <person name="Hiller S."/>
            <person name="Noinaj N."/>
            <person name="Schaeberle T.F."/>
            <person name="D'Onofrio A."/>
            <person name="Lewis K."/>
        </authorList>
    </citation>
    <scope>NUCLEOTIDE SEQUENCE [LARGE SCALE GENOMIC DNA]</scope>
    <source>
        <strain evidence="2 3">HGB 1456</strain>
    </source>
</reference>
<accession>A0A7C9LDE4</accession>
<evidence type="ECO:0000313" key="2">
    <source>
        <dbReference type="EMBL" id="MQL50068.1"/>
    </source>
</evidence>
<feature type="transmembrane region" description="Helical" evidence="1">
    <location>
        <begin position="12"/>
        <end position="36"/>
    </location>
</feature>
<keyword evidence="1" id="KW-0472">Membrane</keyword>